<name>A0A537JVU8_9BACT</name>
<dbReference type="Proteomes" id="UP000318509">
    <property type="component" value="Unassembled WGS sequence"/>
</dbReference>
<dbReference type="Gene3D" id="3.40.640.10">
    <property type="entry name" value="Type I PLP-dependent aspartate aminotransferase-like (Major domain)"/>
    <property type="match status" value="1"/>
</dbReference>
<feature type="region of interest" description="Disordered" evidence="1">
    <location>
        <begin position="1"/>
        <end position="23"/>
    </location>
</feature>
<sequence length="44" mass="4660">MTRLVGDLNPPTRLLCGTGPTNPDPRVLRALAAPVLGQFDPAFT</sequence>
<evidence type="ECO:0000313" key="3">
    <source>
        <dbReference type="Proteomes" id="UP000318509"/>
    </source>
</evidence>
<gene>
    <name evidence="2" type="ORF">E6H00_15000</name>
</gene>
<keyword evidence="2" id="KW-0032">Aminotransferase</keyword>
<comment type="caution">
    <text evidence="2">The sequence shown here is derived from an EMBL/GenBank/DDBJ whole genome shotgun (WGS) entry which is preliminary data.</text>
</comment>
<dbReference type="InterPro" id="IPR015422">
    <property type="entry name" value="PyrdxlP-dep_Trfase_small"/>
</dbReference>
<proteinExistence type="predicted"/>
<reference evidence="2 3" key="1">
    <citation type="journal article" date="2019" name="Nat. Microbiol.">
        <title>Mediterranean grassland soil C-N compound turnover is dependent on rainfall and depth, and is mediated by genomically divergent microorganisms.</title>
        <authorList>
            <person name="Diamond S."/>
            <person name="Andeer P.F."/>
            <person name="Li Z."/>
            <person name="Crits-Christoph A."/>
            <person name="Burstein D."/>
            <person name="Anantharaman K."/>
            <person name="Lane K.R."/>
            <person name="Thomas B.C."/>
            <person name="Pan C."/>
            <person name="Northen T.R."/>
            <person name="Banfield J.F."/>
        </authorList>
    </citation>
    <scope>NUCLEOTIDE SEQUENCE [LARGE SCALE GENOMIC DNA]</scope>
    <source>
        <strain evidence="2">NP_3</strain>
    </source>
</reference>
<dbReference type="EMBL" id="VBAK01000153">
    <property type="protein sequence ID" value="TMI87604.1"/>
    <property type="molecule type" value="Genomic_DNA"/>
</dbReference>
<dbReference type="InterPro" id="IPR015421">
    <property type="entry name" value="PyrdxlP-dep_Trfase_major"/>
</dbReference>
<dbReference type="GO" id="GO:0008483">
    <property type="term" value="F:transaminase activity"/>
    <property type="evidence" value="ECO:0007669"/>
    <property type="project" value="UniProtKB-KW"/>
</dbReference>
<protein>
    <submittedName>
        <fullName evidence="2">Alanine--glyoxylate aminotransferase family protein</fullName>
    </submittedName>
</protein>
<dbReference type="AlphaFoldDB" id="A0A537JVU8"/>
<organism evidence="2 3">
    <name type="scientific">Candidatus Segetimicrobium genomatis</name>
    <dbReference type="NCBI Taxonomy" id="2569760"/>
    <lineage>
        <taxon>Bacteria</taxon>
        <taxon>Bacillati</taxon>
        <taxon>Candidatus Sysuimicrobiota</taxon>
        <taxon>Candidatus Sysuimicrobiia</taxon>
        <taxon>Candidatus Sysuimicrobiales</taxon>
        <taxon>Candidatus Segetimicrobiaceae</taxon>
        <taxon>Candidatus Segetimicrobium</taxon>
    </lineage>
</organism>
<accession>A0A537JVU8</accession>
<evidence type="ECO:0000256" key="1">
    <source>
        <dbReference type="SAM" id="MobiDB-lite"/>
    </source>
</evidence>
<evidence type="ECO:0000313" key="2">
    <source>
        <dbReference type="EMBL" id="TMI87604.1"/>
    </source>
</evidence>
<keyword evidence="2" id="KW-0808">Transferase</keyword>
<feature type="non-terminal residue" evidence="2">
    <location>
        <position position="44"/>
    </location>
</feature>
<dbReference type="Gene3D" id="3.90.1150.10">
    <property type="entry name" value="Aspartate Aminotransferase, domain 1"/>
    <property type="match status" value="1"/>
</dbReference>